<evidence type="ECO:0000313" key="2">
    <source>
        <dbReference type="Proteomes" id="UP000442469"/>
    </source>
</evidence>
<dbReference type="SUPFAM" id="SSF52540">
    <property type="entry name" value="P-loop containing nucleoside triphosphate hydrolases"/>
    <property type="match status" value="1"/>
</dbReference>
<dbReference type="Gene3D" id="3.40.50.300">
    <property type="entry name" value="P-loop containing nucleotide triphosphate hydrolases"/>
    <property type="match status" value="1"/>
</dbReference>
<accession>A0A6N8ETY2</accession>
<dbReference type="EMBL" id="WNZZ01000010">
    <property type="protein sequence ID" value="MUG23706.1"/>
    <property type="molecule type" value="Genomic_DNA"/>
</dbReference>
<dbReference type="AlphaFoldDB" id="A0A6N8ETY2"/>
<sequence length="374" mass="42919">MESKEKVIIYPFDLEIVPVLKNTEFLSRYEIIGLVSPKGWGLTNKDGGVVNGEKLGIEVTDDFSGLLEKCDTVIFNHPQIRVSFDKLMKSKLEETIGKEKNIISLTPIDEELLLSLTQQCKARNLYIKPYGNIQNNINYHFEEGIEYIHAINSPVIFVMGMGERTGKFEIQLSLREQLIMKGYKLSQVGTRSYCEMFGFHSMPAFMYDDYLSADKKILLFNHFVKSIETKENPDLIVIGVPGGLYPLSNDFTNKFGAAAYQISQALKPDAVILSTYYDDYTPAFFEEILTGVKYRFGSHIDCYNLAHFKLDWESSRQDRRLTYITIDSQMVEQKKKEFSTLDRPVYNCSSPNDIKELAEYLIEKLSDYSNVTLM</sequence>
<dbReference type="Proteomes" id="UP000442469">
    <property type="component" value="Unassembled WGS sequence"/>
</dbReference>
<comment type="caution">
    <text evidence="1">The sequence shown here is derived from an EMBL/GenBank/DDBJ whole genome shotgun (WGS) entry which is preliminary data.</text>
</comment>
<name>A0A6N8ETY2_PAEMA</name>
<dbReference type="InterPro" id="IPR023823">
    <property type="entry name" value="CHP04066_peptide_maturation"/>
</dbReference>
<dbReference type="InterPro" id="IPR027417">
    <property type="entry name" value="P-loop_NTPase"/>
</dbReference>
<dbReference type="NCBIfam" id="TIGR04066">
    <property type="entry name" value="nat_prod_clost"/>
    <property type="match status" value="1"/>
</dbReference>
<proteinExistence type="predicted"/>
<gene>
    <name evidence="1" type="ORF">GNQ08_15030</name>
</gene>
<evidence type="ECO:0000313" key="1">
    <source>
        <dbReference type="EMBL" id="MUG23706.1"/>
    </source>
</evidence>
<protein>
    <submittedName>
        <fullName evidence="1">TIGR04066 family peptide maturation system protein</fullName>
    </submittedName>
</protein>
<reference evidence="1 2" key="1">
    <citation type="submission" date="2019-11" db="EMBL/GenBank/DDBJ databases">
        <title>Draft genome sequences of five Paenibacillus species of dairy origin.</title>
        <authorList>
            <person name="Olajide A.M."/>
            <person name="Chen S."/>
            <person name="Lapointe G."/>
        </authorList>
    </citation>
    <scope>NUCLEOTIDE SEQUENCE [LARGE SCALE GENOMIC DNA]</scope>
    <source>
        <strain evidence="1 2">3CT49</strain>
    </source>
</reference>
<dbReference type="RefSeq" id="WP_155620272.1">
    <property type="nucleotide sequence ID" value="NZ_WNZZ01000010.1"/>
</dbReference>
<organism evidence="1 2">
    <name type="scientific">Paenibacillus macerans</name>
    <name type="common">Bacillus macerans</name>
    <dbReference type="NCBI Taxonomy" id="44252"/>
    <lineage>
        <taxon>Bacteria</taxon>
        <taxon>Bacillati</taxon>
        <taxon>Bacillota</taxon>
        <taxon>Bacilli</taxon>
        <taxon>Bacillales</taxon>
        <taxon>Paenibacillaceae</taxon>
        <taxon>Paenibacillus</taxon>
    </lineage>
</organism>